<evidence type="ECO:0000259" key="19">
    <source>
        <dbReference type="Pfam" id="PF00133"/>
    </source>
</evidence>
<dbReference type="NCBIfam" id="TIGR00422">
    <property type="entry name" value="valS"/>
    <property type="match status" value="1"/>
</dbReference>
<dbReference type="InterPro" id="IPR013155">
    <property type="entry name" value="M/V/L/I-tRNA-synth_anticd-bd"/>
</dbReference>
<evidence type="ECO:0000256" key="3">
    <source>
        <dbReference type="ARBA" id="ARBA00005594"/>
    </source>
</evidence>
<dbReference type="CDD" id="cd07962">
    <property type="entry name" value="Anticodon_Ia_Val"/>
    <property type="match status" value="1"/>
</dbReference>
<evidence type="ECO:0000256" key="17">
    <source>
        <dbReference type="RuleBase" id="RU363035"/>
    </source>
</evidence>
<evidence type="ECO:0000256" key="8">
    <source>
        <dbReference type="ARBA" id="ARBA00022840"/>
    </source>
</evidence>
<dbReference type="GO" id="GO:0005739">
    <property type="term" value="C:mitochondrion"/>
    <property type="evidence" value="ECO:0007669"/>
    <property type="project" value="UniProtKB-SubCell"/>
</dbReference>
<comment type="catalytic activity">
    <reaction evidence="16">
        <text>tRNA(Val) + L-valine + ATP = L-valyl-tRNA(Val) + AMP + diphosphate</text>
        <dbReference type="Rhea" id="RHEA:10704"/>
        <dbReference type="Rhea" id="RHEA-COMP:9672"/>
        <dbReference type="Rhea" id="RHEA-COMP:9708"/>
        <dbReference type="ChEBI" id="CHEBI:30616"/>
        <dbReference type="ChEBI" id="CHEBI:33019"/>
        <dbReference type="ChEBI" id="CHEBI:57762"/>
        <dbReference type="ChEBI" id="CHEBI:78442"/>
        <dbReference type="ChEBI" id="CHEBI:78537"/>
        <dbReference type="ChEBI" id="CHEBI:456215"/>
        <dbReference type="EC" id="6.1.1.9"/>
    </reaction>
</comment>
<name>A0A158QSB4_MESCO</name>
<dbReference type="PANTHER" id="PTHR11946">
    <property type="entry name" value="VALYL-TRNA SYNTHETASES"/>
    <property type="match status" value="1"/>
</dbReference>
<dbReference type="Pfam" id="PF08264">
    <property type="entry name" value="Anticodon_1"/>
    <property type="match status" value="1"/>
</dbReference>
<dbReference type="OrthoDB" id="629407at2759"/>
<comment type="function">
    <text evidence="15">Catalyzes the attachment of valine to tRNA(Val) in a two-step reaction: valine is first activated by ATP to form Val-AMP and then transferred to the acceptor end of tRNA(Val).</text>
</comment>
<evidence type="ECO:0000256" key="11">
    <source>
        <dbReference type="ARBA" id="ARBA00023128"/>
    </source>
</evidence>
<dbReference type="EMBL" id="UXSR01000054">
    <property type="protein sequence ID" value="VDD74598.1"/>
    <property type="molecule type" value="Genomic_DNA"/>
</dbReference>
<keyword evidence="9 17" id="KW-0648">Protein biosynthesis</keyword>
<evidence type="ECO:0000313" key="22">
    <source>
        <dbReference type="Proteomes" id="UP000267029"/>
    </source>
</evidence>
<keyword evidence="5" id="KW-0963">Cytoplasm</keyword>
<dbReference type="InterPro" id="IPR002300">
    <property type="entry name" value="aa-tRNA-synth_Ia"/>
</dbReference>
<dbReference type="SUPFAM" id="SSF47323">
    <property type="entry name" value="Anticodon-binding domain of a subclass of class I aminoacyl-tRNA synthetases"/>
    <property type="match status" value="1"/>
</dbReference>
<dbReference type="FunFam" id="3.40.50.620:FF:000078">
    <property type="entry name" value="Valine--tRNA ligase, mitochondrial"/>
    <property type="match status" value="1"/>
</dbReference>
<dbReference type="InterPro" id="IPR009008">
    <property type="entry name" value="Val/Leu/Ile-tRNA-synth_edit"/>
</dbReference>
<feature type="domain" description="Methionyl/Valyl/Leucyl/Isoleucyl-tRNA synthetase anticodon-binding" evidence="20">
    <location>
        <begin position="767"/>
        <end position="916"/>
    </location>
</feature>
<keyword evidence="8 17" id="KW-0067">ATP-binding</keyword>
<dbReference type="Proteomes" id="UP000267029">
    <property type="component" value="Unassembled WGS sequence"/>
</dbReference>
<dbReference type="PROSITE" id="PS00178">
    <property type="entry name" value="AA_TRNA_LIGASE_I"/>
    <property type="match status" value="1"/>
</dbReference>
<dbReference type="FunFam" id="3.90.740.10:FF:000005">
    <property type="entry name" value="Valine--tRNA ligase, mitochondrial"/>
    <property type="match status" value="1"/>
</dbReference>
<dbReference type="SUPFAM" id="SSF50677">
    <property type="entry name" value="ValRS/IleRS/LeuRS editing domain"/>
    <property type="match status" value="1"/>
</dbReference>
<organism evidence="21 22">
    <name type="scientific">Mesocestoides corti</name>
    <name type="common">Flatworm</name>
    <dbReference type="NCBI Taxonomy" id="53468"/>
    <lineage>
        <taxon>Eukaryota</taxon>
        <taxon>Metazoa</taxon>
        <taxon>Spiralia</taxon>
        <taxon>Lophotrochozoa</taxon>
        <taxon>Platyhelminthes</taxon>
        <taxon>Cestoda</taxon>
        <taxon>Eucestoda</taxon>
        <taxon>Cyclophyllidea</taxon>
        <taxon>Mesocestoididae</taxon>
        <taxon>Mesocestoides</taxon>
    </lineage>
</organism>
<keyword evidence="22" id="KW-1185">Reference proteome</keyword>
<dbReference type="InterPro" id="IPR033705">
    <property type="entry name" value="Anticodon_Ia_Val"/>
</dbReference>
<dbReference type="GO" id="GO:0005524">
    <property type="term" value="F:ATP binding"/>
    <property type="evidence" value="ECO:0007669"/>
    <property type="project" value="UniProtKB-KW"/>
</dbReference>
<keyword evidence="6 17" id="KW-0436">Ligase</keyword>
<evidence type="ECO:0000256" key="4">
    <source>
        <dbReference type="ARBA" id="ARBA00013169"/>
    </source>
</evidence>
<comment type="subcellular location">
    <subcellularLocation>
        <location evidence="2">Cytoplasm</location>
    </subcellularLocation>
    <subcellularLocation>
        <location evidence="1">Mitochondrion</location>
    </subcellularLocation>
</comment>
<evidence type="ECO:0000256" key="5">
    <source>
        <dbReference type="ARBA" id="ARBA00022490"/>
    </source>
</evidence>
<accession>A0A158QSB4</accession>
<gene>
    <name evidence="21" type="ORF">MCOS_LOCUS601</name>
</gene>
<keyword evidence="7 17" id="KW-0547">Nucleotide-binding</keyword>
<dbReference type="EC" id="6.1.1.9" evidence="4"/>
<evidence type="ECO:0000256" key="14">
    <source>
        <dbReference type="ARBA" id="ARBA00040837"/>
    </source>
</evidence>
<evidence type="ECO:0000256" key="12">
    <source>
        <dbReference type="ARBA" id="ARBA00023146"/>
    </source>
</evidence>
<dbReference type="InterPro" id="IPR002303">
    <property type="entry name" value="Valyl-tRNA_ligase"/>
</dbReference>
<dbReference type="Gene3D" id="3.90.740.10">
    <property type="entry name" value="Valyl/Leucyl/Isoleucyl-tRNA synthetase, editing domain"/>
    <property type="match status" value="1"/>
</dbReference>
<dbReference type="Gene3D" id="3.40.50.620">
    <property type="entry name" value="HUPs"/>
    <property type="match status" value="2"/>
</dbReference>
<dbReference type="PRINTS" id="PR00986">
    <property type="entry name" value="TRNASYNTHVAL"/>
</dbReference>
<evidence type="ECO:0000256" key="7">
    <source>
        <dbReference type="ARBA" id="ARBA00022741"/>
    </source>
</evidence>
<evidence type="ECO:0000256" key="16">
    <source>
        <dbReference type="ARBA" id="ARBA00047552"/>
    </source>
</evidence>
<evidence type="ECO:0000256" key="2">
    <source>
        <dbReference type="ARBA" id="ARBA00004496"/>
    </source>
</evidence>
<evidence type="ECO:0000256" key="1">
    <source>
        <dbReference type="ARBA" id="ARBA00004173"/>
    </source>
</evidence>
<sequence>MEETSKTPAQLKKEAKRLEKLAKFNAKQTKLAGQNNVKPKPKQEKTIVLPSKTELPTADENGKKDVSGKMPESYSPKYVEALWYQWWEKSGFFTPEYWASRDTLKEARKKFVIVIPPPNVTGTLHLGHALTNALEDAIVRWHRMRGEITVWVPGCDHAGIATQVVVEKKLWRDRKVTRHDIGRDAFVKEVWKWKEEKGENIYHQIRALGSSCDWTRASFTMDPNLSRAVTEAFVRMHSAGLIYRGVRLVNWCCTLQSAISDIEVDKIELSGRTALTVPGYEKPVIFGVLASFAYPIADSESGEELVVATTRLETMLGDTGIAVHPDDQRYAHLIGRFAVHPFAVPERRLPIVGDTFVDRDFGTGAVKLTPAHDPTDYDVGLRHNLPFITCIDETGLMTKEAGPFAGLKRFEARLAVRKALEERGLFRGEVDNPMVVPTCSRTKDVIEPLLKPQWYVRCQELADRAVKEVSEGRLKITPAPYVNTWYAWLRDCRDWCISRQLWWGHRVPAYLVSLRSNSSEEFRQLESSDNTSWVIGRDESEALAIAEKRFNAKRTDIRLTQDDDVLDTWFSSALFPLSVFGWPDEHAPDFPLYYPGSLLETGHDILFFWVARMVMMGLFFTQKLPFTQVYLHPMVRDAHGKKMSKSLGNAIDPVDVIHGISLPDLQAKLLTGNLDPTELKRATAAQAKDFPNGIPECGTDALRFALCSYTTCGRSINLDILRVQGYRFFCNKLWNAVRYAIYHCLGESYVPPKSASSLITSHLSGTDRWILSRLAHAVENSNSGFTDYVFPRATTACFNFWLYEFCDVYLEYSKPLVKSLEVATGRSATVRHVVYTCLDVGLRLLHPFMPFVTEELFQRLPRRDPAADPPSICVTPYPTLAEISDWKTVASDSTSAGFQLAFSLVHRLRSLYSTYNLRVSGGPQHFPEAALVASDETLACLRSGGFLEDIVMPLGKCRVVAMASSKSSVDTEGCIMATVSATDALVAQAPPSTDDGVAADESDLTEDGAVETEEVPCNDTDQPVATCQLYLRLVGLIDSKAEVARVNQRILQIRKSIDSLLTVRSRPQYSQKVPLAKQNLDLQKVRLKAPLSALQLELSGLSEVAENLQSFVDTEASVDEHPLVALTRLCYHKARQDAPLPQDLFDLQAQLEAVVAHAPPHGEAIALAEIKQLVSWSLVTLVDGDEVVARRWREFLERLLESGRPFLVGGTMTLADVVAVFVVHRLGLVFESHSAQKWLQNIMQHNLPARNQKARSHTPAFTCHVFFFCCSFTKSLTRRTPQ</sequence>
<evidence type="ECO:0000256" key="13">
    <source>
        <dbReference type="ARBA" id="ARBA00029936"/>
    </source>
</evidence>
<dbReference type="FunFam" id="1.10.730.10:FF:000009">
    <property type="entry name" value="Valine--tRNA ligase, mitochondrial"/>
    <property type="match status" value="1"/>
</dbReference>
<evidence type="ECO:0000256" key="6">
    <source>
        <dbReference type="ARBA" id="ARBA00022598"/>
    </source>
</evidence>
<reference evidence="21 22" key="1">
    <citation type="submission" date="2018-10" db="EMBL/GenBank/DDBJ databases">
        <authorList>
            <consortium name="Pathogen Informatics"/>
        </authorList>
    </citation>
    <scope>NUCLEOTIDE SEQUENCE [LARGE SCALE GENOMIC DNA]</scope>
</reference>
<feature type="region of interest" description="Disordered" evidence="18">
    <location>
        <begin position="29"/>
        <end position="70"/>
    </location>
</feature>
<keyword evidence="10" id="KW-0809">Transit peptide</keyword>
<dbReference type="FunFam" id="3.40.50.620:FF:000020">
    <property type="entry name" value="Valine--tRNA ligase, mitochondrial"/>
    <property type="match status" value="1"/>
</dbReference>
<dbReference type="PANTHER" id="PTHR11946:SF71">
    <property type="entry name" value="VALINE--TRNA LIGASE, MITOCHONDRIAL"/>
    <property type="match status" value="1"/>
</dbReference>
<dbReference type="HAMAP" id="MF_02004">
    <property type="entry name" value="Val_tRNA_synth_type1"/>
    <property type="match status" value="1"/>
</dbReference>
<dbReference type="GO" id="GO:0006438">
    <property type="term" value="P:valyl-tRNA aminoacylation"/>
    <property type="evidence" value="ECO:0007669"/>
    <property type="project" value="InterPro"/>
</dbReference>
<dbReference type="SUPFAM" id="SSF52374">
    <property type="entry name" value="Nucleotidylyl transferase"/>
    <property type="match status" value="1"/>
</dbReference>
<dbReference type="CDD" id="cd00817">
    <property type="entry name" value="ValRS_core"/>
    <property type="match status" value="1"/>
</dbReference>
<keyword evidence="11" id="KW-0496">Mitochondrion</keyword>
<protein>
    <recommendedName>
        <fullName evidence="14">Valine--tRNA ligase, mitochondrial</fullName>
        <ecNumber evidence="4">6.1.1.9</ecNumber>
    </recommendedName>
    <alternativeName>
        <fullName evidence="13">Valyl-tRNA synthetase</fullName>
    </alternativeName>
</protein>
<evidence type="ECO:0000256" key="18">
    <source>
        <dbReference type="SAM" id="MobiDB-lite"/>
    </source>
</evidence>
<dbReference type="InterPro" id="IPR009080">
    <property type="entry name" value="tRNAsynth_Ia_anticodon-bd"/>
</dbReference>
<dbReference type="GO" id="GO:0004832">
    <property type="term" value="F:valine-tRNA ligase activity"/>
    <property type="evidence" value="ECO:0007669"/>
    <property type="project" value="UniProtKB-EC"/>
</dbReference>
<comment type="similarity">
    <text evidence="3 17">Belongs to the class-I aminoacyl-tRNA synthetase family.</text>
</comment>
<evidence type="ECO:0000313" key="21">
    <source>
        <dbReference type="EMBL" id="VDD74598.1"/>
    </source>
</evidence>
<evidence type="ECO:0000256" key="10">
    <source>
        <dbReference type="ARBA" id="ARBA00022946"/>
    </source>
</evidence>
<keyword evidence="12 17" id="KW-0030">Aminoacyl-tRNA synthetase</keyword>
<dbReference type="CDD" id="cd00299">
    <property type="entry name" value="GST_C_family"/>
    <property type="match status" value="1"/>
</dbReference>
<evidence type="ECO:0000256" key="9">
    <source>
        <dbReference type="ARBA" id="ARBA00022917"/>
    </source>
</evidence>
<dbReference type="NCBIfam" id="NF004349">
    <property type="entry name" value="PRK05729.1"/>
    <property type="match status" value="1"/>
</dbReference>
<dbReference type="GO" id="GO:0005829">
    <property type="term" value="C:cytosol"/>
    <property type="evidence" value="ECO:0007669"/>
    <property type="project" value="TreeGrafter"/>
</dbReference>
<dbReference type="STRING" id="53468.A0A158QSB4"/>
<proteinExistence type="inferred from homology"/>
<dbReference type="SUPFAM" id="SSF47616">
    <property type="entry name" value="GST C-terminal domain-like"/>
    <property type="match status" value="1"/>
</dbReference>
<evidence type="ECO:0000256" key="15">
    <source>
        <dbReference type="ARBA" id="ARBA00043854"/>
    </source>
</evidence>
<dbReference type="Gene3D" id="1.10.730.10">
    <property type="entry name" value="Isoleucyl-tRNA Synthetase, Domain 1"/>
    <property type="match status" value="1"/>
</dbReference>
<dbReference type="InterPro" id="IPR001412">
    <property type="entry name" value="aa-tRNA-synth_I_CS"/>
</dbReference>
<feature type="domain" description="Aminoacyl-tRNA synthetase class Ia" evidence="19">
    <location>
        <begin position="83"/>
        <end position="719"/>
    </location>
</feature>
<dbReference type="InterPro" id="IPR036282">
    <property type="entry name" value="Glutathione-S-Trfase_C_sf"/>
</dbReference>
<dbReference type="Pfam" id="PF00133">
    <property type="entry name" value="tRNA-synt_1"/>
    <property type="match status" value="1"/>
</dbReference>
<dbReference type="GO" id="GO:0002161">
    <property type="term" value="F:aminoacyl-tRNA deacylase activity"/>
    <property type="evidence" value="ECO:0007669"/>
    <property type="project" value="InterPro"/>
</dbReference>
<evidence type="ECO:0000259" key="20">
    <source>
        <dbReference type="Pfam" id="PF08264"/>
    </source>
</evidence>
<dbReference type="InterPro" id="IPR014729">
    <property type="entry name" value="Rossmann-like_a/b/a_fold"/>
</dbReference>